<dbReference type="Gene3D" id="1.10.287.1080">
    <property type="entry name" value="MazG-like"/>
    <property type="match status" value="1"/>
</dbReference>
<dbReference type="RefSeq" id="WP_005628807.1">
    <property type="nucleotide sequence ID" value="NZ_AMRA01000084.1"/>
</dbReference>
<dbReference type="InterPro" id="IPR011379">
    <property type="entry name" value="MazG-related_GP37"/>
</dbReference>
<keyword evidence="1" id="KW-0378">Hydrolase</keyword>
<dbReference type="Pfam" id="PF03819">
    <property type="entry name" value="MazG"/>
    <property type="match status" value="1"/>
</dbReference>
<dbReference type="AlphaFoldDB" id="K5BAY4"/>
<comment type="caution">
    <text evidence="1">The sequence shown here is derived from an EMBL/GenBank/DDBJ whole genome shotgun (WGS) entry which is preliminary data.</text>
</comment>
<dbReference type="Proteomes" id="UP000006265">
    <property type="component" value="Unassembled WGS sequence"/>
</dbReference>
<proteinExistence type="predicted"/>
<dbReference type="CDD" id="cd11541">
    <property type="entry name" value="NTP-PPase_u4"/>
    <property type="match status" value="1"/>
</dbReference>
<dbReference type="PIRSF" id="PIRSF006639">
    <property type="entry name" value="UCP006639_pph"/>
    <property type="match status" value="1"/>
</dbReference>
<dbReference type="STRING" id="1122247.GCA_000379865_01665"/>
<dbReference type="EMBL" id="AMRA01000084">
    <property type="protein sequence ID" value="EKF23045.1"/>
    <property type="molecule type" value="Genomic_DNA"/>
</dbReference>
<dbReference type="PATRIC" id="fig|1122247.3.peg.2823"/>
<reference evidence="1 2" key="1">
    <citation type="journal article" date="2012" name="J. Bacteriol.">
        <title>Genome sequence of Mycobacterium hassiacum DSM 44199, a rare source of heat-stable mycobacterial proteins.</title>
        <authorList>
            <person name="Tiago I."/>
            <person name="Maranha A."/>
            <person name="Mendes V."/>
            <person name="Alarico S."/>
            <person name="Moynihan P.J."/>
            <person name="Clarke A.J."/>
            <person name="Macedo-Ribeiro S."/>
            <person name="Pereira P.J."/>
            <person name="Empadinhas N."/>
        </authorList>
    </citation>
    <scope>NUCLEOTIDE SEQUENCE [LARGE SCALE GENOMIC DNA]</scope>
    <source>
        <strain evidence="2">DSM 44199 / CIP 105218 / JCM 12690 / 3849</strain>
    </source>
</reference>
<evidence type="ECO:0000313" key="2">
    <source>
        <dbReference type="Proteomes" id="UP000006265"/>
    </source>
</evidence>
<dbReference type="eggNOG" id="COG1694">
    <property type="taxonomic scope" value="Bacteria"/>
</dbReference>
<gene>
    <name evidence="1" type="ORF">C731_2943</name>
</gene>
<name>K5BAY4_MYCHD</name>
<dbReference type="SUPFAM" id="SSF101386">
    <property type="entry name" value="all-alpha NTP pyrophosphatases"/>
    <property type="match status" value="1"/>
</dbReference>
<protein>
    <submittedName>
        <fullName evidence="1">MazG nucleotide pyrophosphohydrolase domain protein</fullName>
    </submittedName>
</protein>
<organism evidence="1 2">
    <name type="scientific">Mycolicibacterium hassiacum (strain DSM 44199 / CIP 105218 / JCM 12690 / 3849)</name>
    <name type="common">Mycobacterium hassiacum</name>
    <dbReference type="NCBI Taxonomy" id="1122247"/>
    <lineage>
        <taxon>Bacteria</taxon>
        <taxon>Bacillati</taxon>
        <taxon>Actinomycetota</taxon>
        <taxon>Actinomycetes</taxon>
        <taxon>Mycobacteriales</taxon>
        <taxon>Mycobacteriaceae</taxon>
        <taxon>Mycolicibacterium</taxon>
    </lineage>
</organism>
<sequence>MSTFTNYQTITDETAVYPGAGDSSSIEALAYVTLGLAGEAGEIANKVKKIIRDQDGVITPENRVQLEDELGDVLWYVARLATQIDTPLSMVAELNLAKLRDRARRGALQGSGDNR</sequence>
<dbReference type="GO" id="GO:0016787">
    <property type="term" value="F:hydrolase activity"/>
    <property type="evidence" value="ECO:0007669"/>
    <property type="project" value="UniProtKB-KW"/>
</dbReference>
<dbReference type="OrthoDB" id="5953925at2"/>
<evidence type="ECO:0000313" key="1">
    <source>
        <dbReference type="EMBL" id="EKF23045.1"/>
    </source>
</evidence>
<keyword evidence="2" id="KW-1185">Reference proteome</keyword>
<accession>K5BAY4</accession>
<dbReference type="InterPro" id="IPR004518">
    <property type="entry name" value="MazG-like_dom"/>
</dbReference>